<keyword evidence="1" id="KW-0812">Transmembrane</keyword>
<feature type="transmembrane region" description="Helical" evidence="1">
    <location>
        <begin position="25"/>
        <end position="44"/>
    </location>
</feature>
<evidence type="ECO:0000313" key="2">
    <source>
        <dbReference type="EMBL" id="JAD30896.1"/>
    </source>
</evidence>
<reference evidence="2" key="1">
    <citation type="submission" date="2014-09" db="EMBL/GenBank/DDBJ databases">
        <authorList>
            <person name="Magalhaes I.L.F."/>
            <person name="Oliveira U."/>
            <person name="Santos F.R."/>
            <person name="Vidigal T.H.D.A."/>
            <person name="Brescovit A.D."/>
            <person name="Santos A.J."/>
        </authorList>
    </citation>
    <scope>NUCLEOTIDE SEQUENCE</scope>
    <source>
        <tissue evidence="2">Shoot tissue taken approximately 20 cm above the soil surface</tissue>
    </source>
</reference>
<proteinExistence type="predicted"/>
<organism evidence="2">
    <name type="scientific">Arundo donax</name>
    <name type="common">Giant reed</name>
    <name type="synonym">Donax arundinaceus</name>
    <dbReference type="NCBI Taxonomy" id="35708"/>
    <lineage>
        <taxon>Eukaryota</taxon>
        <taxon>Viridiplantae</taxon>
        <taxon>Streptophyta</taxon>
        <taxon>Embryophyta</taxon>
        <taxon>Tracheophyta</taxon>
        <taxon>Spermatophyta</taxon>
        <taxon>Magnoliopsida</taxon>
        <taxon>Liliopsida</taxon>
        <taxon>Poales</taxon>
        <taxon>Poaceae</taxon>
        <taxon>PACMAD clade</taxon>
        <taxon>Arundinoideae</taxon>
        <taxon>Arundineae</taxon>
        <taxon>Arundo</taxon>
    </lineage>
</organism>
<keyword evidence="1" id="KW-1133">Transmembrane helix</keyword>
<sequence>MFYDYKEKAELLGDFEIFKQKGSVLPWQNLYTIIGNIFSAFFYYQRSSYQLIL</sequence>
<protein>
    <submittedName>
        <fullName evidence="2">Uncharacterized protein</fullName>
    </submittedName>
</protein>
<keyword evidence="1" id="KW-0472">Membrane</keyword>
<dbReference type="AlphaFoldDB" id="A0A0A8YWD4"/>
<evidence type="ECO:0000256" key="1">
    <source>
        <dbReference type="SAM" id="Phobius"/>
    </source>
</evidence>
<reference evidence="2" key="2">
    <citation type="journal article" date="2015" name="Data Brief">
        <title>Shoot transcriptome of the giant reed, Arundo donax.</title>
        <authorList>
            <person name="Barrero R.A."/>
            <person name="Guerrero F.D."/>
            <person name="Moolhuijzen P."/>
            <person name="Goolsby J.A."/>
            <person name="Tidwell J."/>
            <person name="Bellgard S.E."/>
            <person name="Bellgard M.I."/>
        </authorList>
    </citation>
    <scope>NUCLEOTIDE SEQUENCE</scope>
    <source>
        <tissue evidence="2">Shoot tissue taken approximately 20 cm above the soil surface</tissue>
    </source>
</reference>
<name>A0A0A8YWD4_ARUDO</name>
<accession>A0A0A8YWD4</accession>
<dbReference type="EMBL" id="GBRH01266999">
    <property type="protein sequence ID" value="JAD30896.1"/>
    <property type="molecule type" value="Transcribed_RNA"/>
</dbReference>